<feature type="compositionally biased region" description="Polar residues" evidence="12">
    <location>
        <begin position="71"/>
        <end position="88"/>
    </location>
</feature>
<evidence type="ECO:0000256" key="4">
    <source>
        <dbReference type="ARBA" id="ARBA00016065"/>
    </source>
</evidence>
<dbReference type="PIRSF" id="PIRSF017126">
    <property type="entry name" value="Condensin_H"/>
    <property type="match status" value="1"/>
</dbReference>
<dbReference type="EMBL" id="PZQS01000005">
    <property type="protein sequence ID" value="PVD30790.1"/>
    <property type="molecule type" value="Genomic_DNA"/>
</dbReference>
<evidence type="ECO:0000256" key="3">
    <source>
        <dbReference type="ARBA" id="ARBA00009471"/>
    </source>
</evidence>
<accession>A0A2T7PBJ5</accession>
<dbReference type="GO" id="GO:0003682">
    <property type="term" value="F:chromatin binding"/>
    <property type="evidence" value="ECO:0007669"/>
    <property type="project" value="TreeGrafter"/>
</dbReference>
<comment type="caution">
    <text evidence="13">The sequence shown here is derived from an EMBL/GenBank/DDBJ whole genome shotgun (WGS) entry which is preliminary data.</text>
</comment>
<dbReference type="Proteomes" id="UP000245119">
    <property type="component" value="Linkage Group LG5"/>
</dbReference>
<dbReference type="PANTHER" id="PTHR13108:SF9">
    <property type="entry name" value="CONDENSIN COMPLEX SUBUNIT 2"/>
    <property type="match status" value="1"/>
</dbReference>
<keyword evidence="8 11" id="KW-0498">Mitosis</keyword>
<evidence type="ECO:0000256" key="8">
    <source>
        <dbReference type="ARBA" id="ARBA00022776"/>
    </source>
</evidence>
<evidence type="ECO:0000256" key="2">
    <source>
        <dbReference type="ARBA" id="ARBA00004496"/>
    </source>
</evidence>
<sequence>MSTRGVLSPLTNTPISFRNPPASKYVSPSTKRQPGLCSTGSPSVSLLNEAHDDEKERRDRRRSRILELQRNFGTSPGSSPSDRRTTPLSGLTSAQLAEHYSNCIQLSAENKINSKNAFGLHLIDYMTELLKKKELENFQVASSTLDASAKIYAGRVDFIHSETYKVLSGLGTGSTKQQSDLATEGDDDRDNLDNDEKQKKKRVRKSHTIETNLKNITVNKFDLEFEVDPMFQVMSATFDEGGASGLLMNHLRCYNDSQLLVLDSNAVMPITDEQTTDSLLSSHGRSQHIPLDVSEVKDLMEKMNLENSEICPAFRDFRFTGWDSTDASQSLPKQMSEFAFDPSIEPAGDSAADDEIASLPGDFDNLNLQDVSDTEADDDAGAENGVEHIRQLKGDTHTAEFIQNAFSELTQGNAGKLMQILATQPSDYSYFNKVVTRTWAGPSHWKTAPMSRDPSFRTLNSKSDRSKPRRQPFQLTYEGGVDFESKFKASKATSLTKATLQKYCQNKTTLPEDLHFPADKLFRLFHRQKIMIKRQTADTIAVEDSINNYNYDNANDRENYCPDVGCEGDDDTPELGFNFSDDSHGLGEASQSQMSQPIMEVNDSGLNATSLTGDKLLSQPYKVAKIDLNYSKTAKRLDVRKLKTSMWSVLTSSSKNLKTEDTATSESALQTTAGGKVFEKMMKEEWTFHSLLQNLHTKLSGDAARNLSVPIAFVCLLHLANEKTLKISDQSMADLIIDQDL</sequence>
<evidence type="ECO:0000256" key="7">
    <source>
        <dbReference type="ARBA" id="ARBA00022618"/>
    </source>
</evidence>
<evidence type="ECO:0000256" key="12">
    <source>
        <dbReference type="SAM" id="MobiDB-lite"/>
    </source>
</evidence>
<dbReference type="GO" id="GO:0007076">
    <property type="term" value="P:mitotic chromosome condensation"/>
    <property type="evidence" value="ECO:0007669"/>
    <property type="project" value="InterPro"/>
</dbReference>
<evidence type="ECO:0000256" key="10">
    <source>
        <dbReference type="ARBA" id="ARBA00023306"/>
    </source>
</evidence>
<dbReference type="PANTHER" id="PTHR13108">
    <property type="entry name" value="CONDENSIN COMPLEX SUBUNIT 2"/>
    <property type="match status" value="1"/>
</dbReference>
<evidence type="ECO:0000256" key="5">
    <source>
        <dbReference type="ARBA" id="ARBA00022454"/>
    </source>
</evidence>
<gene>
    <name evidence="13" type="ORF">C0Q70_10065</name>
</gene>
<comment type="similarity">
    <text evidence="3 11">Belongs to the CND2 (condensin subunit 2) family.</text>
</comment>
<name>A0A2T7PBJ5_POMCA</name>
<keyword evidence="5" id="KW-0158">Chromosome</keyword>
<dbReference type="STRING" id="400727.A0A2T7PBJ5"/>
<proteinExistence type="inferred from homology"/>
<keyword evidence="14" id="KW-1185">Reference proteome</keyword>
<keyword evidence="9 11" id="KW-0226">DNA condensation</keyword>
<dbReference type="GO" id="GO:0051301">
    <property type="term" value="P:cell division"/>
    <property type="evidence" value="ECO:0007669"/>
    <property type="project" value="UniProtKB-KW"/>
</dbReference>
<keyword evidence="7 11" id="KW-0132">Cell division</keyword>
<dbReference type="OMA" id="FRKTCAD"/>
<feature type="region of interest" description="Disordered" evidence="12">
    <location>
        <begin position="1"/>
        <end position="88"/>
    </location>
</feature>
<feature type="compositionally biased region" description="Polar residues" evidence="12">
    <location>
        <begin position="1"/>
        <end position="16"/>
    </location>
</feature>
<dbReference type="InterPro" id="IPR022816">
    <property type="entry name" value="Condensin_barren_su2"/>
</dbReference>
<organism evidence="13 14">
    <name type="scientific">Pomacea canaliculata</name>
    <name type="common">Golden apple snail</name>
    <dbReference type="NCBI Taxonomy" id="400727"/>
    <lineage>
        <taxon>Eukaryota</taxon>
        <taxon>Metazoa</taxon>
        <taxon>Spiralia</taxon>
        <taxon>Lophotrochozoa</taxon>
        <taxon>Mollusca</taxon>
        <taxon>Gastropoda</taxon>
        <taxon>Caenogastropoda</taxon>
        <taxon>Architaenioglossa</taxon>
        <taxon>Ampullarioidea</taxon>
        <taxon>Ampullariidae</taxon>
        <taxon>Pomacea</taxon>
    </lineage>
</organism>
<evidence type="ECO:0000256" key="9">
    <source>
        <dbReference type="ARBA" id="ARBA00023067"/>
    </source>
</evidence>
<dbReference type="Pfam" id="PF05786">
    <property type="entry name" value="Cnd2"/>
    <property type="match status" value="1"/>
</dbReference>
<dbReference type="GO" id="GO:0000796">
    <property type="term" value="C:condensin complex"/>
    <property type="evidence" value="ECO:0007669"/>
    <property type="project" value="InterPro"/>
</dbReference>
<dbReference type="AlphaFoldDB" id="A0A2T7PBJ5"/>
<keyword evidence="10 11" id="KW-0131">Cell cycle</keyword>
<evidence type="ECO:0000313" key="13">
    <source>
        <dbReference type="EMBL" id="PVD30790.1"/>
    </source>
</evidence>
<protein>
    <recommendedName>
        <fullName evidence="4 11">Condensin complex subunit 2</fullName>
    </recommendedName>
</protein>
<feature type="region of interest" description="Disordered" evidence="12">
    <location>
        <begin position="443"/>
        <end position="470"/>
    </location>
</feature>
<evidence type="ECO:0000313" key="14">
    <source>
        <dbReference type="Proteomes" id="UP000245119"/>
    </source>
</evidence>
<evidence type="ECO:0000256" key="6">
    <source>
        <dbReference type="ARBA" id="ARBA00022490"/>
    </source>
</evidence>
<feature type="region of interest" description="Disordered" evidence="12">
    <location>
        <begin position="173"/>
        <end position="203"/>
    </location>
</feature>
<dbReference type="OrthoDB" id="362021at2759"/>
<dbReference type="GO" id="GO:0005737">
    <property type="term" value="C:cytoplasm"/>
    <property type="evidence" value="ECO:0007669"/>
    <property type="project" value="UniProtKB-SubCell"/>
</dbReference>
<evidence type="ECO:0000256" key="11">
    <source>
        <dbReference type="PIRNR" id="PIRNR017126"/>
    </source>
</evidence>
<feature type="compositionally biased region" description="Polar residues" evidence="12">
    <location>
        <begin position="26"/>
        <end position="46"/>
    </location>
</feature>
<keyword evidence="6" id="KW-0963">Cytoplasm</keyword>
<comment type="function">
    <text evidence="11">Regulatory subunit of the condensin complex, a complex required for conversion of interphase chromatin into mitotic-like condense chromosomes.</text>
</comment>
<comment type="subcellular location">
    <subcellularLocation>
        <location evidence="1">Chromosome</location>
    </subcellularLocation>
    <subcellularLocation>
        <location evidence="2">Cytoplasm</location>
    </subcellularLocation>
</comment>
<evidence type="ECO:0000256" key="1">
    <source>
        <dbReference type="ARBA" id="ARBA00004286"/>
    </source>
</evidence>
<reference evidence="13 14" key="1">
    <citation type="submission" date="2018-04" db="EMBL/GenBank/DDBJ databases">
        <title>The genome of golden apple snail Pomacea canaliculata provides insight into stress tolerance and invasive adaptation.</title>
        <authorList>
            <person name="Liu C."/>
            <person name="Liu B."/>
            <person name="Ren Y."/>
            <person name="Zhang Y."/>
            <person name="Wang H."/>
            <person name="Li S."/>
            <person name="Jiang F."/>
            <person name="Yin L."/>
            <person name="Zhang G."/>
            <person name="Qian W."/>
            <person name="Fan W."/>
        </authorList>
    </citation>
    <scope>NUCLEOTIDE SEQUENCE [LARGE SCALE GENOMIC DNA]</scope>
    <source>
        <strain evidence="13">SZHN2017</strain>
        <tissue evidence="13">Muscle</tissue>
    </source>
</reference>